<dbReference type="RefSeq" id="WP_421755393.1">
    <property type="nucleotide sequence ID" value="NZ_CACRTO010000005.1"/>
</dbReference>
<sequence>MNIHKEKLITLDSVMKQIEKQYGKGSVMKLESNIIMDIEAISTRCLSLDIALGLG</sequence>
<organism evidence="2">
    <name type="scientific">Clostridium tertium</name>
    <dbReference type="NCBI Taxonomy" id="1559"/>
    <lineage>
        <taxon>Bacteria</taxon>
        <taxon>Bacillati</taxon>
        <taxon>Bacillota</taxon>
        <taxon>Clostridia</taxon>
        <taxon>Eubacteriales</taxon>
        <taxon>Clostridiaceae</taxon>
        <taxon>Clostridium</taxon>
    </lineage>
</organism>
<evidence type="ECO:0000259" key="1">
    <source>
        <dbReference type="Pfam" id="PF00154"/>
    </source>
</evidence>
<accession>A0A6N2YPC7</accession>
<protein>
    <submittedName>
        <fullName evidence="2">Recombinase A</fullName>
    </submittedName>
</protein>
<gene>
    <name evidence="2" type="ORF">CTLFYP3_00440</name>
</gene>
<dbReference type="Pfam" id="PF00154">
    <property type="entry name" value="RecA_N"/>
    <property type="match status" value="1"/>
</dbReference>
<evidence type="ECO:0000313" key="2">
    <source>
        <dbReference type="EMBL" id="VYT68825.1"/>
    </source>
</evidence>
<dbReference type="EMBL" id="CACRTO010000005">
    <property type="protein sequence ID" value="VYT68825.1"/>
    <property type="molecule type" value="Genomic_DNA"/>
</dbReference>
<name>A0A6N2YPC7_9CLOT</name>
<dbReference type="InterPro" id="IPR049428">
    <property type="entry name" value="RecA-like_N"/>
</dbReference>
<reference evidence="2" key="1">
    <citation type="submission" date="2019-11" db="EMBL/GenBank/DDBJ databases">
        <authorList>
            <person name="Feng L."/>
        </authorList>
    </citation>
    <scope>NUCLEOTIDE SEQUENCE</scope>
    <source>
        <strain evidence="2">CTertiumLFYP3</strain>
    </source>
</reference>
<dbReference type="AlphaFoldDB" id="A0A6N2YPC7"/>
<feature type="domain" description="RecA-like N-terminal" evidence="1">
    <location>
        <begin position="11"/>
        <end position="55"/>
    </location>
</feature>
<proteinExistence type="predicted"/>